<name>A0A7I8XJY8_BURXY</name>
<feature type="compositionally biased region" description="Basic and acidic residues" evidence="1">
    <location>
        <begin position="497"/>
        <end position="515"/>
    </location>
</feature>
<feature type="region of interest" description="Disordered" evidence="1">
    <location>
        <begin position="479"/>
        <end position="546"/>
    </location>
</feature>
<dbReference type="SMR" id="A0A7I8XJY8"/>
<dbReference type="PANTHER" id="PTHR11909">
    <property type="entry name" value="CASEIN KINASE-RELATED"/>
    <property type="match status" value="1"/>
</dbReference>
<evidence type="ECO:0000313" key="2">
    <source>
        <dbReference type="EMBL" id="CAD5230274.1"/>
    </source>
</evidence>
<evidence type="ECO:0000313" key="3">
    <source>
        <dbReference type="Proteomes" id="UP000659654"/>
    </source>
</evidence>
<keyword evidence="3" id="KW-1185">Reference proteome</keyword>
<dbReference type="OrthoDB" id="4062651at2759"/>
<dbReference type="EMBL" id="CAJFDI010000005">
    <property type="protein sequence ID" value="CAD5230274.1"/>
    <property type="molecule type" value="Genomic_DNA"/>
</dbReference>
<accession>A0A7I8XJY8</accession>
<comment type="caution">
    <text evidence="2">The sequence shown here is derived from an EMBL/GenBank/DDBJ whole genome shotgun (WGS) entry which is preliminary data.</text>
</comment>
<feature type="compositionally biased region" description="Basic residues" evidence="1">
    <location>
        <begin position="516"/>
        <end position="537"/>
    </location>
</feature>
<dbReference type="InterPro" id="IPR050235">
    <property type="entry name" value="CK1_Ser-Thr_kinase"/>
</dbReference>
<dbReference type="EMBL" id="CAJFCV020000005">
    <property type="protein sequence ID" value="CAG9121191.1"/>
    <property type="molecule type" value="Genomic_DNA"/>
</dbReference>
<dbReference type="InterPro" id="IPR011009">
    <property type="entry name" value="Kinase-like_dom_sf"/>
</dbReference>
<feature type="compositionally biased region" description="Basic and acidic residues" evidence="1">
    <location>
        <begin position="446"/>
        <end position="457"/>
    </location>
</feature>
<feature type="compositionally biased region" description="Basic and acidic residues" evidence="1">
    <location>
        <begin position="423"/>
        <end position="439"/>
    </location>
</feature>
<reference evidence="2" key="1">
    <citation type="submission" date="2020-09" db="EMBL/GenBank/DDBJ databases">
        <authorList>
            <person name="Kikuchi T."/>
        </authorList>
    </citation>
    <scope>NUCLEOTIDE SEQUENCE</scope>
    <source>
        <strain evidence="2">Ka4C1</strain>
    </source>
</reference>
<evidence type="ECO:0000256" key="1">
    <source>
        <dbReference type="SAM" id="MobiDB-lite"/>
    </source>
</evidence>
<organism evidence="2 3">
    <name type="scientific">Bursaphelenchus xylophilus</name>
    <name type="common">Pinewood nematode worm</name>
    <name type="synonym">Aphelenchoides xylophilus</name>
    <dbReference type="NCBI Taxonomy" id="6326"/>
    <lineage>
        <taxon>Eukaryota</taxon>
        <taxon>Metazoa</taxon>
        <taxon>Ecdysozoa</taxon>
        <taxon>Nematoda</taxon>
        <taxon>Chromadorea</taxon>
        <taxon>Rhabditida</taxon>
        <taxon>Tylenchina</taxon>
        <taxon>Tylenchomorpha</taxon>
        <taxon>Aphelenchoidea</taxon>
        <taxon>Aphelenchoididae</taxon>
        <taxon>Bursaphelenchus</taxon>
    </lineage>
</organism>
<dbReference type="SUPFAM" id="SSF56112">
    <property type="entry name" value="Protein kinase-like (PK-like)"/>
    <property type="match status" value="1"/>
</dbReference>
<dbReference type="Proteomes" id="UP000659654">
    <property type="component" value="Unassembled WGS sequence"/>
</dbReference>
<dbReference type="AlphaFoldDB" id="A0A7I8XJY8"/>
<dbReference type="Proteomes" id="UP000582659">
    <property type="component" value="Unassembled WGS sequence"/>
</dbReference>
<gene>
    <name evidence="2" type="ORF">BXYJ_LOCUS10905</name>
</gene>
<dbReference type="Gene3D" id="1.10.510.10">
    <property type="entry name" value="Transferase(Phosphotransferase) domain 1"/>
    <property type="match status" value="1"/>
</dbReference>
<sequence>MSCKETSSPKSKASSLNLQPVKIFEVGDLIYGDYKVTEVMRDRIPSTHNFYKAKAKKPFKDQNDVEYPELMFKTFGATTLPEVNVVRESQIHAWLKASRCPDAFFRILCPAPLIFGDAQRMLAFPIYHCSLAEVKRRVGFLSQKTTLRLGLEMLSAVKELHGLGIVHQNLNPGHFLLSHAFEVDAEHFGVVICDLAEAKVWMVFEEEVPLPFSNPQPPVDPHFCSVDMMDSPSSSRRDDLYSWFYTMASLRAKLPWEWLEPDEPSLIRIRKVDWRRRPVLMASSFCSDIHRLISDIFAWINEMDSRGKPRYQLFAQNLHKALCILEGKPGEKFEDSPIGQEFARPDCVDTPCKASNQDEEYKSLFDDYKYDVQFMFRRAEVGLPPEVKASLDEKYKPYVFSEDNAEVVKSAVLPKQQRKVKEKAVKQKEKEIIAKEKPRAPTNVQKRSDSSEVEPTRERKKYVVKPVIDVKKWERKMGRSRTTEWLVGNAVLVRRRKSDEESKESKESRESSKESHIKRKRNHHGKKRQKRAKKPSHKIADTQHRK</sequence>
<proteinExistence type="predicted"/>
<feature type="region of interest" description="Disordered" evidence="1">
    <location>
        <begin position="423"/>
        <end position="461"/>
    </location>
</feature>
<protein>
    <submittedName>
        <fullName evidence="2">(pine wood nematode) hypothetical protein</fullName>
    </submittedName>
</protein>